<dbReference type="InterPro" id="IPR023591">
    <property type="entry name" value="Ribosomal_uS2_flav_dom_sf"/>
</dbReference>
<dbReference type="RefSeq" id="WP_345304956.1">
    <property type="nucleotide sequence ID" value="NZ_BAABJE010000030.1"/>
</dbReference>
<dbReference type="PANTHER" id="PTHR12534:SF0">
    <property type="entry name" value="SMALL RIBOSOMAL SUBUNIT PROTEIN US2M"/>
    <property type="match status" value="1"/>
</dbReference>
<dbReference type="Pfam" id="PF00318">
    <property type="entry name" value="Ribosomal_S2"/>
    <property type="match status" value="1"/>
</dbReference>
<dbReference type="Gene3D" id="3.40.50.10490">
    <property type="entry name" value="Glucose-6-phosphate isomerase like protein, domain 1"/>
    <property type="match status" value="1"/>
</dbReference>
<keyword evidence="9" id="KW-1185">Reference proteome</keyword>
<keyword evidence="2 5" id="KW-0689">Ribosomal protein</keyword>
<dbReference type="HAMAP" id="MF_00291_B">
    <property type="entry name" value="Ribosomal_uS2_B"/>
    <property type="match status" value="1"/>
</dbReference>
<organism evidence="8 9">
    <name type="scientific">Lysobacter hankyongensis</name>
    <dbReference type="NCBI Taxonomy" id="1176535"/>
    <lineage>
        <taxon>Bacteria</taxon>
        <taxon>Pseudomonadati</taxon>
        <taxon>Pseudomonadota</taxon>
        <taxon>Gammaproteobacteria</taxon>
        <taxon>Lysobacterales</taxon>
        <taxon>Lysobacteraceae</taxon>
        <taxon>Lysobacter</taxon>
    </lineage>
</organism>
<dbReference type="PROSITE" id="PS00962">
    <property type="entry name" value="RIBOSOMAL_S2_1"/>
    <property type="match status" value="1"/>
</dbReference>
<dbReference type="Proteomes" id="UP001499959">
    <property type="component" value="Unassembled WGS sequence"/>
</dbReference>
<dbReference type="PROSITE" id="PS00963">
    <property type="entry name" value="RIBOSOMAL_S2_2"/>
    <property type="match status" value="1"/>
</dbReference>
<keyword evidence="3 5" id="KW-0687">Ribonucleoprotein</keyword>
<sequence length="278" mass="30420">MPQITMRQMLEAGVHFGHQTRYWNPKMGPYIFGARGKIHIINLEKTVPLFNDAMNFISGVAQRRGVILFLGTKRSARDTVKEEAERCGMPYMTQRWLGGTLTNFRTVKQSVARLKELEAGETDGTFQKLVKHEVLNLRREREKLDASLGGIKDMNRLPDALFVIDIGHEDIAIKEAKKLGIPVIAVVDTNYDPSLVDYPIPGNDDAIRAVQLYARAAADSVLEGKAAAPSAASVREEDFGDADGEGKGDKRGPRGPRGAGKKPEGKKPEAAADAPAAE</sequence>
<accession>A0ABP9CB31</accession>
<dbReference type="PRINTS" id="PR00395">
    <property type="entry name" value="RIBOSOMALS2"/>
</dbReference>
<evidence type="ECO:0000313" key="9">
    <source>
        <dbReference type="Proteomes" id="UP001499959"/>
    </source>
</evidence>
<dbReference type="Gene3D" id="1.10.287.610">
    <property type="entry name" value="Helix hairpin bin"/>
    <property type="match status" value="1"/>
</dbReference>
<evidence type="ECO:0000256" key="7">
    <source>
        <dbReference type="SAM" id="MobiDB-lite"/>
    </source>
</evidence>
<feature type="region of interest" description="Disordered" evidence="7">
    <location>
        <begin position="225"/>
        <end position="278"/>
    </location>
</feature>
<evidence type="ECO:0000313" key="8">
    <source>
        <dbReference type="EMBL" id="GAA4807704.1"/>
    </source>
</evidence>
<evidence type="ECO:0000256" key="4">
    <source>
        <dbReference type="ARBA" id="ARBA00035256"/>
    </source>
</evidence>
<evidence type="ECO:0000256" key="1">
    <source>
        <dbReference type="ARBA" id="ARBA00006242"/>
    </source>
</evidence>
<comment type="similarity">
    <text evidence="1 5 6">Belongs to the universal ribosomal protein uS2 family.</text>
</comment>
<dbReference type="GO" id="GO:0005840">
    <property type="term" value="C:ribosome"/>
    <property type="evidence" value="ECO:0007669"/>
    <property type="project" value="UniProtKB-KW"/>
</dbReference>
<dbReference type="CDD" id="cd01425">
    <property type="entry name" value="RPS2"/>
    <property type="match status" value="1"/>
</dbReference>
<protein>
    <recommendedName>
        <fullName evidence="4 5">Small ribosomal subunit protein uS2</fullName>
    </recommendedName>
</protein>
<dbReference type="EMBL" id="BAABJE010000030">
    <property type="protein sequence ID" value="GAA4807704.1"/>
    <property type="molecule type" value="Genomic_DNA"/>
</dbReference>
<reference evidence="9" key="1">
    <citation type="journal article" date="2019" name="Int. J. Syst. Evol. Microbiol.">
        <title>The Global Catalogue of Microorganisms (GCM) 10K type strain sequencing project: providing services to taxonomists for standard genome sequencing and annotation.</title>
        <authorList>
            <consortium name="The Broad Institute Genomics Platform"/>
            <consortium name="The Broad Institute Genome Sequencing Center for Infectious Disease"/>
            <person name="Wu L."/>
            <person name="Ma J."/>
        </authorList>
    </citation>
    <scope>NUCLEOTIDE SEQUENCE [LARGE SCALE GENOMIC DNA]</scope>
    <source>
        <strain evidence="9">JCM 18204</strain>
    </source>
</reference>
<dbReference type="SUPFAM" id="SSF52313">
    <property type="entry name" value="Ribosomal protein S2"/>
    <property type="match status" value="1"/>
</dbReference>
<proteinExistence type="inferred from homology"/>
<dbReference type="PANTHER" id="PTHR12534">
    <property type="entry name" value="30S RIBOSOMAL PROTEIN S2 PROKARYOTIC AND ORGANELLAR"/>
    <property type="match status" value="1"/>
</dbReference>
<dbReference type="InterPro" id="IPR005706">
    <property type="entry name" value="Ribosomal_uS2_bac/mit/plastid"/>
</dbReference>
<comment type="caution">
    <text evidence="8">The sequence shown here is derived from an EMBL/GenBank/DDBJ whole genome shotgun (WGS) entry which is preliminary data.</text>
</comment>
<evidence type="ECO:0000256" key="2">
    <source>
        <dbReference type="ARBA" id="ARBA00022980"/>
    </source>
</evidence>
<evidence type="ECO:0000256" key="5">
    <source>
        <dbReference type="HAMAP-Rule" id="MF_00291"/>
    </source>
</evidence>
<name>A0ABP9CB31_9GAMM</name>
<gene>
    <name evidence="5 8" type="primary">rpsB</name>
    <name evidence="8" type="ORF">GCM10023307_38080</name>
</gene>
<feature type="compositionally biased region" description="Basic and acidic residues" evidence="7">
    <location>
        <begin position="261"/>
        <end position="270"/>
    </location>
</feature>
<dbReference type="NCBIfam" id="TIGR01011">
    <property type="entry name" value="rpsB_bact"/>
    <property type="match status" value="1"/>
</dbReference>
<evidence type="ECO:0000256" key="3">
    <source>
        <dbReference type="ARBA" id="ARBA00023274"/>
    </source>
</evidence>
<dbReference type="InterPro" id="IPR001865">
    <property type="entry name" value="Ribosomal_uS2"/>
</dbReference>
<dbReference type="InterPro" id="IPR018130">
    <property type="entry name" value="Ribosomal_uS2_CS"/>
</dbReference>
<evidence type="ECO:0000256" key="6">
    <source>
        <dbReference type="RuleBase" id="RU003631"/>
    </source>
</evidence>